<protein>
    <submittedName>
        <fullName evidence="4">Sugar transferase</fullName>
    </submittedName>
</protein>
<gene>
    <name evidence="4" type="ORF">D0T11_15795</name>
</gene>
<dbReference type="PANTHER" id="PTHR30576:SF8">
    <property type="entry name" value="UNDECAPRENYL-PHOSPHATE GALACTOSE PHOSPHOTRANSFERASE"/>
    <property type="match status" value="1"/>
</dbReference>
<keyword evidence="5" id="KW-1185">Reference proteome</keyword>
<reference evidence="4 5" key="1">
    <citation type="submission" date="2019-01" db="EMBL/GenBank/DDBJ databases">
        <title>Hymenobacter humicola sp. nov., isolated from soils in Antarctica.</title>
        <authorList>
            <person name="Sedlacek I."/>
            <person name="Holochova P."/>
            <person name="Kralova S."/>
            <person name="Pantucek R."/>
            <person name="Stankova E."/>
            <person name="Vrbovska V."/>
            <person name="Kristofova L."/>
            <person name="Svec P."/>
            <person name="Busse H.-J."/>
        </authorList>
    </citation>
    <scope>NUCLEOTIDE SEQUENCE [LARGE SCALE GENOMIC DNA]</scope>
    <source>
        <strain evidence="4 5">CCM 8852</strain>
    </source>
</reference>
<proteinExistence type="inferred from homology"/>
<evidence type="ECO:0000256" key="1">
    <source>
        <dbReference type="ARBA" id="ARBA00006464"/>
    </source>
</evidence>
<name>A0A418QRM8_9BACT</name>
<dbReference type="RefSeq" id="WP_119656776.1">
    <property type="nucleotide sequence ID" value="NZ_JBHUOI010000049.1"/>
</dbReference>
<dbReference type="AlphaFoldDB" id="A0A418QRM8"/>
<accession>A0A418QRM8</accession>
<evidence type="ECO:0000256" key="2">
    <source>
        <dbReference type="SAM" id="MobiDB-lite"/>
    </source>
</evidence>
<dbReference type="InterPro" id="IPR003362">
    <property type="entry name" value="Bact_transf"/>
</dbReference>
<evidence type="ECO:0000313" key="4">
    <source>
        <dbReference type="EMBL" id="RIY07752.1"/>
    </source>
</evidence>
<evidence type="ECO:0000259" key="3">
    <source>
        <dbReference type="Pfam" id="PF02397"/>
    </source>
</evidence>
<feature type="domain" description="Bacterial sugar transferase" evidence="3">
    <location>
        <begin position="14"/>
        <end position="188"/>
    </location>
</feature>
<dbReference type="GO" id="GO:0016780">
    <property type="term" value="F:phosphotransferase activity, for other substituted phosphate groups"/>
    <property type="evidence" value="ECO:0007669"/>
    <property type="project" value="TreeGrafter"/>
</dbReference>
<feature type="region of interest" description="Disordered" evidence="2">
    <location>
        <begin position="201"/>
        <end position="224"/>
    </location>
</feature>
<dbReference type="OrthoDB" id="9808602at2"/>
<comment type="similarity">
    <text evidence="1">Belongs to the bacterial sugar transferase family.</text>
</comment>
<dbReference type="Proteomes" id="UP000284250">
    <property type="component" value="Unassembled WGS sequence"/>
</dbReference>
<evidence type="ECO:0000313" key="5">
    <source>
        <dbReference type="Proteomes" id="UP000284250"/>
    </source>
</evidence>
<dbReference type="EMBL" id="QYCN01000027">
    <property type="protein sequence ID" value="RIY07752.1"/>
    <property type="molecule type" value="Genomic_DNA"/>
</dbReference>
<keyword evidence="4" id="KW-0808">Transferase</keyword>
<organism evidence="4 5">
    <name type="scientific">Hymenobacter rubripertinctus</name>
    <dbReference type="NCBI Taxonomy" id="2029981"/>
    <lineage>
        <taxon>Bacteria</taxon>
        <taxon>Pseudomonadati</taxon>
        <taxon>Bacteroidota</taxon>
        <taxon>Cytophagia</taxon>
        <taxon>Cytophagales</taxon>
        <taxon>Hymenobacteraceae</taxon>
        <taxon>Hymenobacter</taxon>
    </lineage>
</organism>
<sequence length="224" mass="24559">MANSSKSWYARRGKRLLDVVLAAPALLLAGPLLLPLAAALAWQNGGAWLFRQPRPGLGGRVFSFYKLQTMTDRRDARGQPLPDAERLPRLGRWVRATSLDELPQLWNVLRGDLSLVGPRPLLVQYLPLYSPEQARRHAVRPGITGWAQINGRNAISWEQKFAFDVWYVDNLSWQLDLRILLRTVARVLGARGITAAGQATTAAFTGSPPPAASATSATSEPSAS</sequence>
<comment type="caution">
    <text evidence="4">The sequence shown here is derived from an EMBL/GenBank/DDBJ whole genome shotgun (WGS) entry which is preliminary data.</text>
</comment>
<dbReference type="PANTHER" id="PTHR30576">
    <property type="entry name" value="COLANIC BIOSYNTHESIS UDP-GLUCOSE LIPID CARRIER TRANSFERASE"/>
    <property type="match status" value="1"/>
</dbReference>
<dbReference type="Pfam" id="PF02397">
    <property type="entry name" value="Bac_transf"/>
    <property type="match status" value="1"/>
</dbReference>